<dbReference type="AlphaFoldDB" id="A0A084JP14"/>
<comment type="caution">
    <text evidence="2">The sequence shown here is derived from an EMBL/GenBank/DDBJ whole genome shotgun (WGS) entry which is preliminary data.</text>
</comment>
<dbReference type="Proteomes" id="UP000028525">
    <property type="component" value="Unassembled WGS sequence"/>
</dbReference>
<feature type="transmembrane region" description="Helical" evidence="1">
    <location>
        <begin position="52"/>
        <end position="70"/>
    </location>
</feature>
<dbReference type="EMBL" id="JPME01000010">
    <property type="protein sequence ID" value="KEZ90698.1"/>
    <property type="molecule type" value="Genomic_DNA"/>
</dbReference>
<evidence type="ECO:0000313" key="2">
    <source>
        <dbReference type="EMBL" id="KEZ90698.1"/>
    </source>
</evidence>
<proteinExistence type="predicted"/>
<protein>
    <submittedName>
        <fullName evidence="2">Uncharacterized protein</fullName>
    </submittedName>
</protein>
<dbReference type="OrthoDB" id="2087602at2"/>
<evidence type="ECO:0000256" key="1">
    <source>
        <dbReference type="SAM" id="Phobius"/>
    </source>
</evidence>
<organism evidence="2 3">
    <name type="scientific">Lacrimispora celerecrescens</name>
    <dbReference type="NCBI Taxonomy" id="29354"/>
    <lineage>
        <taxon>Bacteria</taxon>
        <taxon>Bacillati</taxon>
        <taxon>Bacillota</taxon>
        <taxon>Clostridia</taxon>
        <taxon>Lachnospirales</taxon>
        <taxon>Lachnospiraceae</taxon>
        <taxon>Lacrimispora</taxon>
    </lineage>
</organism>
<accession>A0A084JP14</accession>
<keyword evidence="3" id="KW-1185">Reference proteome</keyword>
<feature type="transmembrane region" description="Helical" evidence="1">
    <location>
        <begin position="6"/>
        <end position="25"/>
    </location>
</feature>
<name>A0A084JP14_9FIRM</name>
<evidence type="ECO:0000313" key="3">
    <source>
        <dbReference type="Proteomes" id="UP000028525"/>
    </source>
</evidence>
<sequence>MDWIILVAVIYAGTLLYLDIFKWDWLSRHRKSRSIGLYEWIEGKWGSKGVRIIIGIAAVLIIVMGISNFLY</sequence>
<keyword evidence="1" id="KW-0472">Membrane</keyword>
<keyword evidence="1" id="KW-1133">Transmembrane helix</keyword>
<dbReference type="RefSeq" id="WP_038279927.1">
    <property type="nucleotide sequence ID" value="NZ_JPME01000010.1"/>
</dbReference>
<gene>
    <name evidence="2" type="ORF">IO98_08120</name>
</gene>
<dbReference type="STRING" id="29354.IO98_08120"/>
<reference evidence="2 3" key="1">
    <citation type="submission" date="2014-07" db="EMBL/GenBank/DDBJ databases">
        <title>Draft genome of Clostridium celerecrescens 152B isolated from sediments associated with methane hydrate from Krishna Godavari basin.</title>
        <authorList>
            <person name="Honkalas V.S."/>
            <person name="Dabir A.P."/>
            <person name="Arora P."/>
            <person name="Dhakephalkar P.K."/>
        </authorList>
    </citation>
    <scope>NUCLEOTIDE SEQUENCE [LARGE SCALE GENOMIC DNA]</scope>
    <source>
        <strain evidence="2 3">152B</strain>
    </source>
</reference>
<keyword evidence="1" id="KW-0812">Transmembrane</keyword>